<dbReference type="AlphaFoldDB" id="A0A835G078"/>
<evidence type="ECO:0000313" key="5">
    <source>
        <dbReference type="EMBL" id="KAF8781264.1"/>
    </source>
</evidence>
<evidence type="ECO:0000259" key="3">
    <source>
        <dbReference type="Pfam" id="PF00931"/>
    </source>
</evidence>
<comment type="caution">
    <text evidence="5">The sequence shown here is derived from an EMBL/GenBank/DDBJ whole genome shotgun (WGS) entry which is preliminary data.</text>
</comment>
<keyword evidence="6" id="KW-1185">Reference proteome</keyword>
<protein>
    <recommendedName>
        <fullName evidence="7">NB-ARC domain-containing protein</fullName>
    </recommendedName>
</protein>
<evidence type="ECO:0000259" key="4">
    <source>
        <dbReference type="Pfam" id="PF23559"/>
    </source>
</evidence>
<dbReference type="EMBL" id="JACEFO010000097">
    <property type="protein sequence ID" value="KAF8781264.1"/>
    <property type="molecule type" value="Genomic_DNA"/>
</dbReference>
<dbReference type="PRINTS" id="PR00364">
    <property type="entry name" value="DISEASERSIST"/>
</dbReference>
<dbReference type="Pfam" id="PF23559">
    <property type="entry name" value="WHD_DRP"/>
    <property type="match status" value="1"/>
</dbReference>
<dbReference type="OrthoDB" id="693152at2759"/>
<dbReference type="InterPro" id="IPR002182">
    <property type="entry name" value="NB-ARC"/>
</dbReference>
<dbReference type="SUPFAM" id="SSF52540">
    <property type="entry name" value="P-loop containing nucleoside triphosphate hydrolases"/>
    <property type="match status" value="1"/>
</dbReference>
<dbReference type="Gene3D" id="3.40.50.300">
    <property type="entry name" value="P-loop containing nucleotide triphosphate hydrolases"/>
    <property type="match status" value="1"/>
</dbReference>
<accession>A0A835G078</accession>
<dbReference type="Proteomes" id="UP000636709">
    <property type="component" value="Unassembled WGS sequence"/>
</dbReference>
<dbReference type="PANTHER" id="PTHR23155:SF988">
    <property type="entry name" value="OS06G0707733 PROTEIN"/>
    <property type="match status" value="1"/>
</dbReference>
<dbReference type="GO" id="GO:0043531">
    <property type="term" value="F:ADP binding"/>
    <property type="evidence" value="ECO:0007669"/>
    <property type="project" value="InterPro"/>
</dbReference>
<dbReference type="InterPro" id="IPR027417">
    <property type="entry name" value="P-loop_NTPase"/>
</dbReference>
<name>A0A835G078_9POAL</name>
<dbReference type="InterPro" id="IPR042197">
    <property type="entry name" value="Apaf_helical"/>
</dbReference>
<feature type="domain" description="NB-ARC" evidence="3">
    <location>
        <begin position="5"/>
        <end position="111"/>
    </location>
</feature>
<keyword evidence="1" id="KW-0677">Repeat</keyword>
<keyword evidence="2" id="KW-0611">Plant defense</keyword>
<evidence type="ECO:0000256" key="2">
    <source>
        <dbReference type="ARBA" id="ARBA00022821"/>
    </source>
</evidence>
<dbReference type="GO" id="GO:0098542">
    <property type="term" value="P:defense response to other organism"/>
    <property type="evidence" value="ECO:0007669"/>
    <property type="project" value="TreeGrafter"/>
</dbReference>
<dbReference type="Pfam" id="PF00931">
    <property type="entry name" value="NB-ARC"/>
    <property type="match status" value="1"/>
</dbReference>
<dbReference type="PANTHER" id="PTHR23155">
    <property type="entry name" value="DISEASE RESISTANCE PROTEIN RP"/>
    <property type="match status" value="1"/>
</dbReference>
<dbReference type="InterPro" id="IPR058922">
    <property type="entry name" value="WHD_DRP"/>
</dbReference>
<evidence type="ECO:0008006" key="7">
    <source>
        <dbReference type="Google" id="ProtNLM"/>
    </source>
</evidence>
<organism evidence="5 6">
    <name type="scientific">Digitaria exilis</name>
    <dbReference type="NCBI Taxonomy" id="1010633"/>
    <lineage>
        <taxon>Eukaryota</taxon>
        <taxon>Viridiplantae</taxon>
        <taxon>Streptophyta</taxon>
        <taxon>Embryophyta</taxon>
        <taxon>Tracheophyta</taxon>
        <taxon>Spermatophyta</taxon>
        <taxon>Magnoliopsida</taxon>
        <taxon>Liliopsida</taxon>
        <taxon>Poales</taxon>
        <taxon>Poaceae</taxon>
        <taxon>PACMAD clade</taxon>
        <taxon>Panicoideae</taxon>
        <taxon>Panicodae</taxon>
        <taxon>Paniceae</taxon>
        <taxon>Anthephorinae</taxon>
        <taxon>Digitaria</taxon>
    </lineage>
</organism>
<dbReference type="Gene3D" id="1.10.10.10">
    <property type="entry name" value="Winged helix-like DNA-binding domain superfamily/Winged helix DNA-binding domain"/>
    <property type="match status" value="1"/>
</dbReference>
<evidence type="ECO:0000313" key="6">
    <source>
        <dbReference type="Proteomes" id="UP000636709"/>
    </source>
</evidence>
<dbReference type="InterPro" id="IPR036388">
    <property type="entry name" value="WH-like_DNA-bd_sf"/>
</dbReference>
<gene>
    <name evidence="5" type="ORF">HU200_000625</name>
</gene>
<feature type="domain" description="Disease resistance protein winged helix" evidence="4">
    <location>
        <begin position="237"/>
        <end position="306"/>
    </location>
</feature>
<proteinExistence type="predicted"/>
<evidence type="ECO:0000256" key="1">
    <source>
        <dbReference type="ARBA" id="ARBA00022737"/>
    </source>
</evidence>
<dbReference type="InterPro" id="IPR044974">
    <property type="entry name" value="Disease_R_plants"/>
</dbReference>
<dbReference type="Gene3D" id="1.10.8.430">
    <property type="entry name" value="Helical domain of apoptotic protease-activating factors"/>
    <property type="match status" value="1"/>
</dbReference>
<reference evidence="5" key="1">
    <citation type="submission" date="2020-07" db="EMBL/GenBank/DDBJ databases">
        <title>Genome sequence and genetic diversity analysis of an under-domesticated orphan crop, white fonio (Digitaria exilis).</title>
        <authorList>
            <person name="Bennetzen J.L."/>
            <person name="Chen S."/>
            <person name="Ma X."/>
            <person name="Wang X."/>
            <person name="Yssel A.E.J."/>
            <person name="Chaluvadi S.R."/>
            <person name="Johnson M."/>
            <person name="Gangashetty P."/>
            <person name="Hamidou F."/>
            <person name="Sanogo M.D."/>
            <person name="Zwaenepoel A."/>
            <person name="Wallace J."/>
            <person name="Van De Peer Y."/>
            <person name="Van Deynze A."/>
        </authorList>
    </citation>
    <scope>NUCLEOTIDE SEQUENCE</scope>
    <source>
        <tissue evidence="5">Leaves</tissue>
    </source>
</reference>
<sequence>MGLMVLPIVGPGGIGKTTLTQNIYKELEHHFEVKLWICVSSINFNVSKLTQEIADKIKIEGKDCPEIRIEDGLKSKRFLIVLDDMWSCNKEEWNMFLAPFMKGQKNGNVILVYIWPNGLGPIVKTTDQWIDLQGLDPISFKELFISHAFGDKQTMEDHIGLLGTGEKIVKKLKGSPLAAKTVGKLLKNNLDLGHWTRVLDSKEWESQNGDHDIMPALKLSFDYLPFHLQQCFTYSALFPEDYKFGEEEIIYFWIGLDVLHSHGENKRIEDIGICYLTELVNQGFFKKEDEHGSTYYIIHDLLHELALKVSGDECLSICCSNNVGSLHIPPSIRHLSINIDVSSVKDRKTFDICKEGFIELWKRLKVENLHSLMLFGKQQSSFVKTFCGFLTKAQGLRLIFISGGKYKLKIYSIIF</sequence>